<dbReference type="InterPro" id="IPR020084">
    <property type="entry name" value="NUDIX_hydrolase_CS"/>
</dbReference>
<dbReference type="RefSeq" id="WP_205256346.1">
    <property type="nucleotide sequence ID" value="NZ_BAAAPV010000001.1"/>
</dbReference>
<feature type="region of interest" description="Disordered" evidence="8">
    <location>
        <begin position="1"/>
        <end position="21"/>
    </location>
</feature>
<comment type="similarity">
    <text evidence="3">Belongs to the Nudix hydrolase family. PCD1 subfamily.</text>
</comment>
<dbReference type="PANTHER" id="PTHR12992">
    <property type="entry name" value="NUDIX HYDROLASE"/>
    <property type="match status" value="1"/>
</dbReference>
<dbReference type="Pfam" id="PF00293">
    <property type="entry name" value="NUDIX"/>
    <property type="match status" value="1"/>
</dbReference>
<dbReference type="EMBL" id="JAERWL010000006">
    <property type="protein sequence ID" value="MBM9476267.1"/>
    <property type="molecule type" value="Genomic_DNA"/>
</dbReference>
<feature type="domain" description="Nudix hydrolase" evidence="9">
    <location>
        <begin position="59"/>
        <end position="193"/>
    </location>
</feature>
<dbReference type="CDD" id="cd03426">
    <property type="entry name" value="NUDIX_CoAse_Nudt7"/>
    <property type="match status" value="1"/>
</dbReference>
<dbReference type="GO" id="GO:0000287">
    <property type="term" value="F:magnesium ion binding"/>
    <property type="evidence" value="ECO:0007669"/>
    <property type="project" value="InterPro"/>
</dbReference>
<dbReference type="InterPro" id="IPR000086">
    <property type="entry name" value="NUDIX_hydrolase_dom"/>
</dbReference>
<keyword evidence="5" id="KW-0378">Hydrolase</keyword>
<evidence type="ECO:0000256" key="6">
    <source>
        <dbReference type="ARBA" id="ARBA00022842"/>
    </source>
</evidence>
<dbReference type="GO" id="GO:0030145">
    <property type="term" value="F:manganese ion binding"/>
    <property type="evidence" value="ECO:0007669"/>
    <property type="project" value="InterPro"/>
</dbReference>
<dbReference type="AlphaFoldDB" id="A0A939C5J8"/>
<dbReference type="PROSITE" id="PS01293">
    <property type="entry name" value="NUDIX_COA"/>
    <property type="match status" value="1"/>
</dbReference>
<proteinExistence type="inferred from homology"/>
<evidence type="ECO:0000256" key="8">
    <source>
        <dbReference type="SAM" id="MobiDB-lite"/>
    </source>
</evidence>
<dbReference type="InterPro" id="IPR000059">
    <property type="entry name" value="NUDIX_hydrolase_NudL_CS"/>
</dbReference>
<dbReference type="GO" id="GO:0009132">
    <property type="term" value="P:nucleoside diphosphate metabolic process"/>
    <property type="evidence" value="ECO:0007669"/>
    <property type="project" value="InterPro"/>
</dbReference>
<dbReference type="PROSITE" id="PS51462">
    <property type="entry name" value="NUDIX"/>
    <property type="match status" value="1"/>
</dbReference>
<comment type="caution">
    <text evidence="10">The sequence shown here is derived from an EMBL/GenBank/DDBJ whole genome shotgun (WGS) entry which is preliminary data.</text>
</comment>
<dbReference type="Proteomes" id="UP000663801">
    <property type="component" value="Unassembled WGS sequence"/>
</dbReference>
<organism evidence="10 11">
    <name type="scientific">Nakamurella flavida</name>
    <dbReference type="NCBI Taxonomy" id="363630"/>
    <lineage>
        <taxon>Bacteria</taxon>
        <taxon>Bacillati</taxon>
        <taxon>Actinomycetota</taxon>
        <taxon>Actinomycetes</taxon>
        <taxon>Nakamurellales</taxon>
        <taxon>Nakamurellaceae</taxon>
        <taxon>Nakamurella</taxon>
    </lineage>
</organism>
<comment type="cofactor">
    <cofactor evidence="2">
        <name>Mg(2+)</name>
        <dbReference type="ChEBI" id="CHEBI:18420"/>
    </cofactor>
</comment>
<protein>
    <submittedName>
        <fullName evidence="10">CoA pyrophosphatase</fullName>
    </submittedName>
</protein>
<gene>
    <name evidence="10" type="ORF">JL107_07425</name>
</gene>
<dbReference type="PROSITE" id="PS00893">
    <property type="entry name" value="NUDIX_BOX"/>
    <property type="match status" value="1"/>
</dbReference>
<comment type="cofactor">
    <cofactor evidence="1">
        <name>Mn(2+)</name>
        <dbReference type="ChEBI" id="CHEBI:29035"/>
    </cofactor>
</comment>
<evidence type="ECO:0000256" key="1">
    <source>
        <dbReference type="ARBA" id="ARBA00001936"/>
    </source>
</evidence>
<keyword evidence="6" id="KW-0460">Magnesium</keyword>
<feature type="region of interest" description="Disordered" evidence="8">
    <location>
        <begin position="226"/>
        <end position="246"/>
    </location>
</feature>
<feature type="compositionally biased region" description="Pro residues" evidence="8">
    <location>
        <begin position="235"/>
        <end position="246"/>
    </location>
</feature>
<evidence type="ECO:0000256" key="5">
    <source>
        <dbReference type="ARBA" id="ARBA00022801"/>
    </source>
</evidence>
<evidence type="ECO:0000256" key="7">
    <source>
        <dbReference type="ARBA" id="ARBA00023211"/>
    </source>
</evidence>
<dbReference type="Gene3D" id="3.90.79.10">
    <property type="entry name" value="Nucleoside Triphosphate Pyrophosphohydrolase"/>
    <property type="match status" value="1"/>
</dbReference>
<keyword evidence="11" id="KW-1185">Reference proteome</keyword>
<dbReference type="InterPro" id="IPR015797">
    <property type="entry name" value="NUDIX_hydrolase-like_dom_sf"/>
</dbReference>
<dbReference type="GO" id="GO:0010945">
    <property type="term" value="F:coenzyme A diphosphatase activity"/>
    <property type="evidence" value="ECO:0007669"/>
    <property type="project" value="InterPro"/>
</dbReference>
<keyword evidence="4" id="KW-0479">Metal-binding</keyword>
<evidence type="ECO:0000259" key="9">
    <source>
        <dbReference type="PROSITE" id="PS51462"/>
    </source>
</evidence>
<keyword evidence="7" id="KW-0464">Manganese</keyword>
<name>A0A939C5J8_9ACTN</name>
<evidence type="ECO:0000313" key="11">
    <source>
        <dbReference type="Proteomes" id="UP000663801"/>
    </source>
</evidence>
<evidence type="ECO:0000313" key="10">
    <source>
        <dbReference type="EMBL" id="MBM9476267.1"/>
    </source>
</evidence>
<dbReference type="InterPro" id="IPR045121">
    <property type="entry name" value="CoAse"/>
</dbReference>
<evidence type="ECO:0000256" key="3">
    <source>
        <dbReference type="ARBA" id="ARBA00006506"/>
    </source>
</evidence>
<accession>A0A939C5J8</accession>
<dbReference type="SUPFAM" id="SSF55811">
    <property type="entry name" value="Nudix"/>
    <property type="match status" value="1"/>
</dbReference>
<dbReference type="PANTHER" id="PTHR12992:SF11">
    <property type="entry name" value="MITOCHONDRIAL COENZYME A DIPHOSPHATASE NUDT8"/>
    <property type="match status" value="1"/>
</dbReference>
<evidence type="ECO:0000256" key="2">
    <source>
        <dbReference type="ARBA" id="ARBA00001946"/>
    </source>
</evidence>
<reference evidence="10" key="1">
    <citation type="submission" date="2021-01" db="EMBL/GenBank/DDBJ databases">
        <title>KCTC 19127 draft genome.</title>
        <authorList>
            <person name="An D."/>
        </authorList>
    </citation>
    <scope>NUCLEOTIDE SEQUENCE</scope>
    <source>
        <strain evidence="10">KCTC 19127</strain>
    </source>
</reference>
<sequence>MTVPAGVGDGAGRDGDPTTGRLLVDPTALPGWLRPLAQRVDGAGLPPLPRAMAQRAPADARRGAVLMLLGEGPAGPDLLLTVRADTLRAHPGQPAFPGGGADPGEDAVATALREGAEETGLHPEGVTPVALFPEVYVVPSRYRVRPVLAYWHTPGEVGPVDPAETAQVARVPIADLADPDRRGQVALRDGFVSPAFDVAGTIVWGFTGALVDLLVRAGGWERPWDPDRRLHPPGLVHPPGPVSTAG</sequence>
<evidence type="ECO:0000256" key="4">
    <source>
        <dbReference type="ARBA" id="ARBA00022723"/>
    </source>
</evidence>